<reference evidence="8 9" key="1">
    <citation type="journal article" date="2023" name="Hortic Res">
        <title>Pangenome of water caltrop reveals structural variations and asymmetric subgenome divergence after allopolyploidization.</title>
        <authorList>
            <person name="Zhang X."/>
            <person name="Chen Y."/>
            <person name="Wang L."/>
            <person name="Yuan Y."/>
            <person name="Fang M."/>
            <person name="Shi L."/>
            <person name="Lu R."/>
            <person name="Comes H.P."/>
            <person name="Ma Y."/>
            <person name="Chen Y."/>
            <person name="Huang G."/>
            <person name="Zhou Y."/>
            <person name="Zheng Z."/>
            <person name="Qiu Y."/>
        </authorList>
    </citation>
    <scope>NUCLEOTIDE SEQUENCE [LARGE SCALE GENOMIC DNA]</scope>
    <source>
        <tissue evidence="8">Roots</tissue>
    </source>
</reference>
<organism evidence="8 9">
    <name type="scientific">Trapa incisa</name>
    <dbReference type="NCBI Taxonomy" id="236973"/>
    <lineage>
        <taxon>Eukaryota</taxon>
        <taxon>Viridiplantae</taxon>
        <taxon>Streptophyta</taxon>
        <taxon>Embryophyta</taxon>
        <taxon>Tracheophyta</taxon>
        <taxon>Spermatophyta</taxon>
        <taxon>Magnoliopsida</taxon>
        <taxon>eudicotyledons</taxon>
        <taxon>Gunneridae</taxon>
        <taxon>Pentapetalae</taxon>
        <taxon>rosids</taxon>
        <taxon>malvids</taxon>
        <taxon>Myrtales</taxon>
        <taxon>Lythraceae</taxon>
        <taxon>Trapa</taxon>
    </lineage>
</organism>
<dbReference type="Gene3D" id="2.40.330.10">
    <property type="entry name" value="DNA-binding pseudobarrel domain"/>
    <property type="match status" value="1"/>
</dbReference>
<accession>A0AAN7KP79</accession>
<dbReference type="GO" id="GO:0005634">
    <property type="term" value="C:nucleus"/>
    <property type="evidence" value="ECO:0007669"/>
    <property type="project" value="UniProtKB-SubCell"/>
</dbReference>
<keyword evidence="4" id="KW-0804">Transcription</keyword>
<dbReference type="GO" id="GO:0003677">
    <property type="term" value="F:DNA binding"/>
    <property type="evidence" value="ECO:0007669"/>
    <property type="project" value="UniProtKB-KW"/>
</dbReference>
<dbReference type="PANTHER" id="PTHR31391">
    <property type="entry name" value="B3 DOMAIN-CONTAINING PROTEIN OS11G0197600-RELATED"/>
    <property type="match status" value="1"/>
</dbReference>
<evidence type="ECO:0000313" key="9">
    <source>
        <dbReference type="Proteomes" id="UP001345219"/>
    </source>
</evidence>
<evidence type="ECO:0000256" key="3">
    <source>
        <dbReference type="ARBA" id="ARBA00023125"/>
    </source>
</evidence>
<evidence type="ECO:0000256" key="5">
    <source>
        <dbReference type="ARBA" id="ARBA00023242"/>
    </source>
</evidence>
<evidence type="ECO:0000259" key="7">
    <source>
        <dbReference type="PROSITE" id="PS50863"/>
    </source>
</evidence>
<dbReference type="PANTHER" id="PTHR31391:SF4">
    <property type="entry name" value="B3 DOMAIN-CONTAINING PROTEIN OS03G0184500"/>
    <property type="match status" value="1"/>
</dbReference>
<evidence type="ECO:0000256" key="4">
    <source>
        <dbReference type="ARBA" id="ARBA00023163"/>
    </source>
</evidence>
<sequence>MRSRFLVGSQRSTRNSKPCSIYICSERHSAMQELAEELGGRSSRRTTVTVKMVLAGKVPYEECRRKRLEENQKRMEALNLPLLAQSLRRSSSLSPSPSPMKHAKRRTVEKQVVVVRRSERVANIPAPAYNVVVDRISTPRRIYKQRDPPSIMYASEEAREYTIEKAEELQSTLGPQCPTLVRTMLPSHVSGGFWLGLPSHFCKTSLPHRDGMITLVDEEGEEFPTVYLARKSGLSGGWKGFSVAHNLTYGDTLVFQLTQSTVMKVPFVPTLSRRYSSTKLLTWL</sequence>
<feature type="region of interest" description="Disordered" evidence="6">
    <location>
        <begin position="88"/>
        <end position="109"/>
    </location>
</feature>
<dbReference type="Proteomes" id="UP001345219">
    <property type="component" value="Chromosome 24"/>
</dbReference>
<keyword evidence="9" id="KW-1185">Reference proteome</keyword>
<keyword evidence="3" id="KW-0238">DNA-binding</keyword>
<feature type="domain" description="TF-B3" evidence="7">
    <location>
        <begin position="180"/>
        <end position="271"/>
    </location>
</feature>
<keyword evidence="5" id="KW-0539">Nucleus</keyword>
<evidence type="ECO:0000256" key="1">
    <source>
        <dbReference type="ARBA" id="ARBA00004123"/>
    </source>
</evidence>
<comment type="caution">
    <text evidence="8">The sequence shown here is derived from an EMBL/GenBank/DDBJ whole genome shotgun (WGS) entry which is preliminary data.</text>
</comment>
<name>A0AAN7KP79_9MYRT</name>
<protein>
    <recommendedName>
        <fullName evidence="7">TF-B3 domain-containing protein</fullName>
    </recommendedName>
</protein>
<dbReference type="InterPro" id="IPR003340">
    <property type="entry name" value="B3_DNA-bd"/>
</dbReference>
<evidence type="ECO:0000313" key="8">
    <source>
        <dbReference type="EMBL" id="KAK4770532.1"/>
    </source>
</evidence>
<keyword evidence="2" id="KW-0805">Transcription regulation</keyword>
<dbReference type="EMBL" id="JAXIOK010000005">
    <property type="protein sequence ID" value="KAK4770532.1"/>
    <property type="molecule type" value="Genomic_DNA"/>
</dbReference>
<dbReference type="PROSITE" id="PS50863">
    <property type="entry name" value="B3"/>
    <property type="match status" value="1"/>
</dbReference>
<evidence type="ECO:0000256" key="6">
    <source>
        <dbReference type="SAM" id="MobiDB-lite"/>
    </source>
</evidence>
<dbReference type="SUPFAM" id="SSF101936">
    <property type="entry name" value="DNA-binding pseudobarrel domain"/>
    <property type="match status" value="1"/>
</dbReference>
<dbReference type="InterPro" id="IPR044837">
    <property type="entry name" value="REM16-like"/>
</dbReference>
<comment type="subcellular location">
    <subcellularLocation>
        <location evidence="1">Nucleus</location>
    </subcellularLocation>
</comment>
<proteinExistence type="predicted"/>
<dbReference type="Pfam" id="PF02362">
    <property type="entry name" value="B3"/>
    <property type="match status" value="1"/>
</dbReference>
<evidence type="ECO:0000256" key="2">
    <source>
        <dbReference type="ARBA" id="ARBA00023015"/>
    </source>
</evidence>
<gene>
    <name evidence="8" type="ORF">SAY87_031064</name>
</gene>
<dbReference type="CDD" id="cd10017">
    <property type="entry name" value="B3_DNA"/>
    <property type="match status" value="1"/>
</dbReference>
<dbReference type="SMART" id="SM01019">
    <property type="entry name" value="B3"/>
    <property type="match status" value="1"/>
</dbReference>
<dbReference type="AlphaFoldDB" id="A0AAN7KP79"/>
<dbReference type="InterPro" id="IPR015300">
    <property type="entry name" value="DNA-bd_pseudobarrel_sf"/>
</dbReference>